<reference evidence="11" key="1">
    <citation type="submission" date="2017-09" db="EMBL/GenBank/DDBJ databases">
        <title>Polyketide synthases of a Diaporthe helianthi virulent isolate.</title>
        <authorList>
            <person name="Baroncelli R."/>
        </authorList>
    </citation>
    <scope>NUCLEOTIDE SEQUENCE [LARGE SCALE GENOMIC DNA]</scope>
    <source>
        <strain evidence="11">7/96</strain>
    </source>
</reference>
<dbReference type="OrthoDB" id="1844152at2759"/>
<evidence type="ECO:0000313" key="11">
    <source>
        <dbReference type="EMBL" id="POS71496.1"/>
    </source>
</evidence>
<dbReference type="PRINTS" id="PR00465">
    <property type="entry name" value="EP450IV"/>
</dbReference>
<evidence type="ECO:0000256" key="3">
    <source>
        <dbReference type="ARBA" id="ARBA00022617"/>
    </source>
</evidence>
<dbReference type="AlphaFoldDB" id="A0A2P5HMM3"/>
<keyword evidence="10" id="KW-0812">Transmembrane</keyword>
<dbReference type="InterPro" id="IPR017972">
    <property type="entry name" value="Cyt_P450_CS"/>
</dbReference>
<dbReference type="InParanoid" id="A0A2P5HMM3"/>
<evidence type="ECO:0000256" key="10">
    <source>
        <dbReference type="SAM" id="Phobius"/>
    </source>
</evidence>
<dbReference type="Proteomes" id="UP000094444">
    <property type="component" value="Unassembled WGS sequence"/>
</dbReference>
<evidence type="ECO:0000256" key="7">
    <source>
        <dbReference type="ARBA" id="ARBA00023033"/>
    </source>
</evidence>
<protein>
    <recommendedName>
        <fullName evidence="13">Cytochrome P450</fullName>
    </recommendedName>
</protein>
<sequence>MPNVSEINVPTETGPFQGYSVLSGLNIYFLAALPVIIYLLHLRATRLRVVPEGVPWVGLRNEWFSKTRANVRELFESKENIETGYQKYGKHGKPYITPNLTFKAEVMLPPSQMSWLLAQPDSVLSIQKVLLADVEFEYTSPRSWKFVRPFHVEALNKMNLNLMTGDMLEEISESVDEWFGRVPGEWKTVGVLASMSTILTRITNRVFVGKEVAHDLDYFYYSINFVSKIGQCAAAIAYLIPAMLKPVLGPLAALPARYYDYRCSRYLVPLIQKHMEDASASKDEHHEERNPDMLQLMVRFAAKSQDPLDHDPQSLCARILALNFVGIHTSTAAAIGALVNILCAGPEVFEALRREAASVLHGAGGVWDKSAVSKLVIMDSTLRESLRFSAFKARGVERQVVREGGVVLPDGTLLPEGTKVGMPTTEIHMDPEFYSDPAVFRHDRFIDRAELGMVNTTDTFLAFGHGRHACPGRFFSTHELKLLFAHIVLNYDFKFIDQRPRSRYMSDFCFMPEEVFFKTRRRERSAHLDLEGCKPLSLCKYQYT</sequence>
<dbReference type="EMBL" id="MAVT02001250">
    <property type="protein sequence ID" value="POS71496.1"/>
    <property type="molecule type" value="Genomic_DNA"/>
</dbReference>
<dbReference type="PANTHER" id="PTHR46206">
    <property type="entry name" value="CYTOCHROME P450"/>
    <property type="match status" value="1"/>
</dbReference>
<gene>
    <name evidence="11" type="ORF">DHEL01_v210113</name>
</gene>
<keyword evidence="3 8" id="KW-0349">Heme</keyword>
<dbReference type="GO" id="GO:0005506">
    <property type="term" value="F:iron ion binding"/>
    <property type="evidence" value="ECO:0007669"/>
    <property type="project" value="InterPro"/>
</dbReference>
<dbReference type="SUPFAM" id="SSF48264">
    <property type="entry name" value="Cytochrome P450"/>
    <property type="match status" value="1"/>
</dbReference>
<keyword evidence="10" id="KW-0472">Membrane</keyword>
<organism evidence="11 12">
    <name type="scientific">Diaporthe helianthi</name>
    <dbReference type="NCBI Taxonomy" id="158607"/>
    <lineage>
        <taxon>Eukaryota</taxon>
        <taxon>Fungi</taxon>
        <taxon>Dikarya</taxon>
        <taxon>Ascomycota</taxon>
        <taxon>Pezizomycotina</taxon>
        <taxon>Sordariomycetes</taxon>
        <taxon>Sordariomycetidae</taxon>
        <taxon>Diaporthales</taxon>
        <taxon>Diaporthaceae</taxon>
        <taxon>Diaporthe</taxon>
    </lineage>
</organism>
<evidence type="ECO:0000256" key="6">
    <source>
        <dbReference type="ARBA" id="ARBA00023004"/>
    </source>
</evidence>
<dbReference type="InterPro" id="IPR002403">
    <property type="entry name" value="Cyt_P450_E_grp-IV"/>
</dbReference>
<dbReference type="GO" id="GO:0016705">
    <property type="term" value="F:oxidoreductase activity, acting on paired donors, with incorporation or reduction of molecular oxygen"/>
    <property type="evidence" value="ECO:0007669"/>
    <property type="project" value="InterPro"/>
</dbReference>
<proteinExistence type="inferred from homology"/>
<dbReference type="GO" id="GO:0004497">
    <property type="term" value="F:monooxygenase activity"/>
    <property type="evidence" value="ECO:0007669"/>
    <property type="project" value="UniProtKB-KW"/>
</dbReference>
<keyword evidence="5 9" id="KW-0560">Oxidoreductase</keyword>
<dbReference type="Pfam" id="PF00067">
    <property type="entry name" value="p450"/>
    <property type="match status" value="1"/>
</dbReference>
<evidence type="ECO:0000256" key="5">
    <source>
        <dbReference type="ARBA" id="ARBA00023002"/>
    </source>
</evidence>
<dbReference type="GO" id="GO:0020037">
    <property type="term" value="F:heme binding"/>
    <property type="evidence" value="ECO:0007669"/>
    <property type="project" value="InterPro"/>
</dbReference>
<dbReference type="InterPro" id="IPR001128">
    <property type="entry name" value="Cyt_P450"/>
</dbReference>
<dbReference type="STRING" id="158607.A0A2P5HMM3"/>
<comment type="cofactor">
    <cofactor evidence="1 8">
        <name>heme</name>
        <dbReference type="ChEBI" id="CHEBI:30413"/>
    </cofactor>
</comment>
<comment type="caution">
    <text evidence="11">The sequence shown here is derived from an EMBL/GenBank/DDBJ whole genome shotgun (WGS) entry which is preliminary data.</text>
</comment>
<evidence type="ECO:0000256" key="1">
    <source>
        <dbReference type="ARBA" id="ARBA00001971"/>
    </source>
</evidence>
<dbReference type="CDD" id="cd11041">
    <property type="entry name" value="CYP503A1-like"/>
    <property type="match status" value="1"/>
</dbReference>
<comment type="similarity">
    <text evidence="2 9">Belongs to the cytochrome P450 family.</text>
</comment>
<dbReference type="Gene3D" id="1.10.630.10">
    <property type="entry name" value="Cytochrome P450"/>
    <property type="match status" value="1"/>
</dbReference>
<evidence type="ECO:0008006" key="13">
    <source>
        <dbReference type="Google" id="ProtNLM"/>
    </source>
</evidence>
<accession>A0A2P5HMM3</accession>
<evidence type="ECO:0000256" key="2">
    <source>
        <dbReference type="ARBA" id="ARBA00010617"/>
    </source>
</evidence>
<name>A0A2P5HMM3_DIAHE</name>
<feature type="binding site" description="axial binding residue" evidence="8">
    <location>
        <position position="470"/>
    </location>
    <ligand>
        <name>heme</name>
        <dbReference type="ChEBI" id="CHEBI:30413"/>
    </ligand>
    <ligandPart>
        <name>Fe</name>
        <dbReference type="ChEBI" id="CHEBI:18248"/>
    </ligandPart>
</feature>
<keyword evidence="4 8" id="KW-0479">Metal-binding</keyword>
<evidence type="ECO:0000256" key="8">
    <source>
        <dbReference type="PIRSR" id="PIRSR602403-1"/>
    </source>
</evidence>
<evidence type="ECO:0000256" key="9">
    <source>
        <dbReference type="RuleBase" id="RU000461"/>
    </source>
</evidence>
<dbReference type="PANTHER" id="PTHR46206:SF1">
    <property type="entry name" value="P450, PUTATIVE (EUROFUNG)-RELATED"/>
    <property type="match status" value="1"/>
</dbReference>
<dbReference type="InterPro" id="IPR036396">
    <property type="entry name" value="Cyt_P450_sf"/>
</dbReference>
<keyword evidence="10" id="KW-1133">Transmembrane helix</keyword>
<feature type="transmembrane region" description="Helical" evidence="10">
    <location>
        <begin position="20"/>
        <end position="40"/>
    </location>
</feature>
<keyword evidence="7 9" id="KW-0503">Monooxygenase</keyword>
<keyword evidence="6 8" id="KW-0408">Iron</keyword>
<dbReference type="PROSITE" id="PS00086">
    <property type="entry name" value="CYTOCHROME_P450"/>
    <property type="match status" value="1"/>
</dbReference>
<keyword evidence="12" id="KW-1185">Reference proteome</keyword>
<evidence type="ECO:0000313" key="12">
    <source>
        <dbReference type="Proteomes" id="UP000094444"/>
    </source>
</evidence>
<evidence type="ECO:0000256" key="4">
    <source>
        <dbReference type="ARBA" id="ARBA00022723"/>
    </source>
</evidence>